<feature type="compositionally biased region" description="Low complexity" evidence="1">
    <location>
        <begin position="1037"/>
        <end position="1048"/>
    </location>
</feature>
<dbReference type="SUPFAM" id="SSF48452">
    <property type="entry name" value="TPR-like"/>
    <property type="match status" value="1"/>
</dbReference>
<proteinExistence type="predicted"/>
<gene>
    <name evidence="3" type="ORF">BN1204_056000</name>
</gene>
<feature type="region of interest" description="Disordered" evidence="1">
    <location>
        <begin position="1331"/>
        <end position="1362"/>
    </location>
</feature>
<sequence length="1987" mass="221794">MSAIKIQRLALPKGVNLKCEICGEPVEFRCSECPTYYCTREHFETDWYGVLHEIHQDVSELREVSKRVGTEKDRQQREKELISIRHKILEISRATAQKFVVQGRYVLAIAGALQALKMSEALYGSDSMEVVSSQLLLAEVHLGLQRLQSAEELLTLVNWSLFKHPEAGQRMRPHLYRNIGRLHSAQQRHDEALNAFALASKKSHNCAMRFYAKVCDIYIKWFDAAYIRSSQRGDTQTSAGDRHLGQGAAVYDMDSIANGGAVGSTMEDPVEKRRPQDFHQCPQGLEPERSTSYDLPVNGRSVPGHQSRPTGTRFACKEDCPEIQRLIQEVLAAPREEDYAGASQEERLGKELLAFFGIETTSSPADLDFLEDLVDESYQSLVAEDADGKIIGFVALNHSPRLLTSEIQTKEESLSSFLYKWPEWLQATYSINGVGCLSGTATDRPRGTLTSSGRCERDTAQSTATLRSDEPLITPSNTLWIGFLVYSSTTANAVLASMVEATFASAFELRNLAVFNRTDYLTESPALLPKLFDTFTPLTPQQICPKEAGALTVHFCTRDDCIKPLKIRPAEVEDYDDLVKVFDSATELRPADYGEFFLAELIGGQDDRNKCLAAEADGFAVGLASFTTDIDINFLNNCFELENYDFLVDREYMNKIRTTRTFMQHRGTQLLSPSGGMPGSKSYSGSRESVPQLHELNQVLDIKEALMLIIWQVHFTDASLRSASAITIGQALSAFKVFMSIDCLERQRVASFLLEKWEVLATLFAKAESNPGGGGGYGDIPSHRLGEVIPESDRDMYDSSVKLYQFWELLLTQPELCMPPEDISILLLCLHWWSDVPLYHPAADISKERLKSALQRLSRAALECFAMTYGTPGWLQKLPIDHKNAFAINIFGLDKQRHAQALELIVPAFSVFKDKDYCVILQPPSAPVLPFLRYFSPERKRQTSSSNQLLFLLHRQTLLTTPLFREMRETDVAAVLERAASVGLRLSQEAVMNAVEDPNANDSDGAASSCEDAIADSLAASQMGENETPEIATRPDSATATVSRRSSSNLDCPPERFVVVGVACGEAVAIAEVRIVHAAELQDMMLKYQLEPYILHYQKRKMQEVREVLEERRSRREATRKLRRVVAMDESEPDEEIEAKLSYDAFGGHAVIDVCLLDSAFQYHESLLLREAMRLTGAKLLHMVVEPKGYVSPSFYRFFPVKPKAISAIKYVDTIRPDHGFFVSATNGTSQLGPSPQPDKITATVGGRRRPVQEAFFLFKDVTLLAPGGLPLVNRDVKPLLSQSTADYDEASEIRRLLLDLRVRVVDRRIHRIDRRNKLIYLDAGGRTDIIGASRRSGTRGEEGLSTENTSANDNHSGEGDLDSPVLPYDFLVLATGMQDAALQSIGLRSWGLQEIHMNSKSPTMMKHGDQTGAGRRKAPSPRALQRVNGCISSADPWLYDLLEESDKASLMHSVVLRLSRSSCLVTHAEPQDQEDEMLPVSEFVEGDPMESKCHDLLVNIGVTLLDGYTLRGVVPDGRGRLKSILLEDAGLEGTEKGVSEVAACSLSPRGVVAFKDEDDIVQSRRSFMDELADDWQSGGSDQRNVDSDMFEAIHRSGLVYDGRLVVNHRFLIGCYLAASVIRRLNPLFLSPRHPPASSPFFGDHLLDTRILRPPKEFLVPFASVEELFAAPTVEELQAYLNRPPDTGKERGDKSRLTCLPRFKFPLCVQGGLPGGLNFYRLSLQPSSHFPRAPSSPHSRSRSSSSDSAASVHRTARSRLLPAAADESGNEEEPEKNNDNRIATDTLELNWGDAIESNAGHAETWKHLLSVEGQITQIDLDALQRMRQFKYLGPTRLRLDAFFFLMGLPISFFSRVQEKRQGGDVADLMAFFSEDEHWFEALLHSRFCENNVKTTLPRKRRQTSLGQESCPRETGTSPPCARTERRRLHGQELHLKSVAQISMEVTLWTARNSARKQTSATVATLSQQENLFPNKDSLNKSVCKQTA</sequence>
<feature type="region of interest" description="Disordered" evidence="1">
    <location>
        <begin position="1023"/>
        <end position="1049"/>
    </location>
</feature>
<organism evidence="3">
    <name type="scientific">Neospora caninum (strain Liverpool)</name>
    <dbReference type="NCBI Taxonomy" id="572307"/>
    <lineage>
        <taxon>Eukaryota</taxon>
        <taxon>Sar</taxon>
        <taxon>Alveolata</taxon>
        <taxon>Apicomplexa</taxon>
        <taxon>Conoidasida</taxon>
        <taxon>Coccidia</taxon>
        <taxon>Eucoccidiorida</taxon>
        <taxon>Eimeriorina</taxon>
        <taxon>Sarcocystidae</taxon>
        <taxon>Neospora</taxon>
    </lineage>
</organism>
<accession>A0A0F7UNZ3</accession>
<name>A0A0F7UNZ3_NEOCL</name>
<dbReference type="PANTHER" id="PTHR21178:SF8">
    <property type="entry name" value="CILIA- AND FLAGELLA-ASSOCIATED PROTEIN 61"/>
    <property type="match status" value="1"/>
</dbReference>
<dbReference type="SUPFAM" id="SSF55729">
    <property type="entry name" value="Acyl-CoA N-acyltransferases (Nat)"/>
    <property type="match status" value="1"/>
</dbReference>
<feature type="region of interest" description="Disordered" evidence="1">
    <location>
        <begin position="1402"/>
        <end position="1423"/>
    </location>
</feature>
<dbReference type="InterPro" id="IPR038884">
    <property type="entry name" value="CFAP61"/>
</dbReference>
<feature type="compositionally biased region" description="Low complexity" evidence="1">
    <location>
        <begin position="1728"/>
        <end position="1753"/>
    </location>
</feature>
<dbReference type="Gene3D" id="1.25.40.10">
    <property type="entry name" value="Tetratricopeptide repeat domain"/>
    <property type="match status" value="1"/>
</dbReference>
<dbReference type="Gene3D" id="3.40.630.30">
    <property type="match status" value="1"/>
</dbReference>
<dbReference type="PANTHER" id="PTHR21178">
    <property type="entry name" value="CILIA- AND FLAGELLA-ASSOCIATED PROTEIN 61"/>
    <property type="match status" value="1"/>
</dbReference>
<evidence type="ECO:0000256" key="1">
    <source>
        <dbReference type="SAM" id="MobiDB-lite"/>
    </source>
</evidence>
<dbReference type="InterPro" id="IPR032151">
    <property type="entry name" value="CFAP61_N"/>
</dbReference>
<evidence type="ECO:0000259" key="2">
    <source>
        <dbReference type="Pfam" id="PF16092"/>
    </source>
</evidence>
<dbReference type="Pfam" id="PF16092">
    <property type="entry name" value="CFAP61_N"/>
    <property type="match status" value="1"/>
</dbReference>
<evidence type="ECO:0000313" key="3">
    <source>
        <dbReference type="EMBL" id="CEL69902.1"/>
    </source>
</evidence>
<feature type="compositionally biased region" description="Polar residues" evidence="1">
    <location>
        <begin position="1346"/>
        <end position="1355"/>
    </location>
</feature>
<reference evidence="3" key="1">
    <citation type="journal article" date="2015" name="PLoS ONE">
        <title>Comprehensive Evaluation of Toxoplasma gondii VEG and Neospora caninum LIV Genomes with Tachyzoite Stage Transcriptome and Proteome Defines Novel Transcript Features.</title>
        <authorList>
            <person name="Ramaprasad A."/>
            <person name="Mourier T."/>
            <person name="Naeem R."/>
            <person name="Malas T.B."/>
            <person name="Moussa E."/>
            <person name="Panigrahi A."/>
            <person name="Vermont S.J."/>
            <person name="Otto T.D."/>
            <person name="Wastling J."/>
            <person name="Pain A."/>
        </authorList>
    </citation>
    <scope>NUCLEOTIDE SEQUENCE</scope>
    <source>
        <strain evidence="3">Liverpool</strain>
    </source>
</reference>
<feature type="region of interest" description="Disordered" evidence="1">
    <location>
        <begin position="1899"/>
        <end position="1922"/>
    </location>
</feature>
<feature type="region of interest" description="Disordered" evidence="1">
    <location>
        <begin position="1728"/>
        <end position="1783"/>
    </location>
</feature>
<protein>
    <recommendedName>
        <fullName evidence="2">Cilia- and flagella-associated protein 61 N-terminal domain-containing protein</fullName>
    </recommendedName>
</protein>
<dbReference type="InterPro" id="IPR011990">
    <property type="entry name" value="TPR-like_helical_dom_sf"/>
</dbReference>
<dbReference type="EMBL" id="LN714486">
    <property type="protein sequence ID" value="CEL69902.1"/>
    <property type="molecule type" value="Genomic_DNA"/>
</dbReference>
<feature type="region of interest" description="Disordered" evidence="1">
    <location>
        <begin position="260"/>
        <end position="313"/>
    </location>
</feature>
<dbReference type="InterPro" id="IPR016181">
    <property type="entry name" value="Acyl_CoA_acyltransferase"/>
</dbReference>
<feature type="domain" description="Cilia- and flagella-associated protein 61 N-terminal" evidence="2">
    <location>
        <begin position="473"/>
        <end position="648"/>
    </location>
</feature>